<accession>A0A1J5G6Z4</accession>
<sequence>MEVGKKNLDSGESFSVQGGVEGEKFKGSVGYEKNHSGYERFIPSSEKIEVSVSYKSGPKWQVDFIGAKTTEKYKDAQSNDVYNAEVKLKMFLW</sequence>
<dbReference type="Proteomes" id="UP000182059">
    <property type="component" value="Unassembled WGS sequence"/>
</dbReference>
<gene>
    <name evidence="1" type="ORF">AUK15_03335</name>
</gene>
<reference evidence="1 2" key="1">
    <citation type="journal article" date="2016" name="Environ. Microbiol.">
        <title>Genomic resolution of a cold subsurface aquifer community provides metabolic insights for novel microbes adapted to high CO concentrations.</title>
        <authorList>
            <person name="Probst A.J."/>
            <person name="Castelle C.J."/>
            <person name="Singh A."/>
            <person name="Brown C.T."/>
            <person name="Anantharaman K."/>
            <person name="Sharon I."/>
            <person name="Hug L.A."/>
            <person name="Burstein D."/>
            <person name="Emerson J.B."/>
            <person name="Thomas B.C."/>
            <person name="Banfield J.F."/>
        </authorList>
    </citation>
    <scope>NUCLEOTIDE SEQUENCE [LARGE SCALE GENOMIC DNA]</scope>
    <source>
        <strain evidence="1">CG2_30_43_9</strain>
    </source>
</reference>
<protein>
    <submittedName>
        <fullName evidence="1">Uncharacterized protein</fullName>
    </submittedName>
</protein>
<dbReference type="AlphaFoldDB" id="A0A1J5G6Z4"/>
<evidence type="ECO:0000313" key="1">
    <source>
        <dbReference type="EMBL" id="OIP64399.1"/>
    </source>
</evidence>
<name>A0A1J5G6Z4_9BACT</name>
<dbReference type="EMBL" id="MNYX01000078">
    <property type="protein sequence ID" value="OIP64399.1"/>
    <property type="molecule type" value="Genomic_DNA"/>
</dbReference>
<evidence type="ECO:0000313" key="2">
    <source>
        <dbReference type="Proteomes" id="UP000182059"/>
    </source>
</evidence>
<comment type="caution">
    <text evidence="1">The sequence shown here is derived from an EMBL/GenBank/DDBJ whole genome shotgun (WGS) entry which is preliminary data.</text>
</comment>
<organism evidence="1 2">
    <name type="scientific">Candidatus Nomurabacteria bacterium CG2_30_43_9</name>
    <dbReference type="NCBI Taxonomy" id="1805283"/>
    <lineage>
        <taxon>Bacteria</taxon>
        <taxon>Candidatus Nomuraibacteriota</taxon>
    </lineage>
</organism>
<proteinExistence type="predicted"/>